<dbReference type="SUPFAM" id="SSF55973">
    <property type="entry name" value="S-adenosylmethionine synthetase"/>
    <property type="match status" value="1"/>
</dbReference>
<organism evidence="3 4">
    <name type="scientific">Tegillarca granosa</name>
    <name type="common">Malaysian cockle</name>
    <name type="synonym">Anadara granosa</name>
    <dbReference type="NCBI Taxonomy" id="220873"/>
    <lineage>
        <taxon>Eukaryota</taxon>
        <taxon>Metazoa</taxon>
        <taxon>Spiralia</taxon>
        <taxon>Lophotrochozoa</taxon>
        <taxon>Mollusca</taxon>
        <taxon>Bivalvia</taxon>
        <taxon>Autobranchia</taxon>
        <taxon>Pteriomorphia</taxon>
        <taxon>Arcoida</taxon>
        <taxon>Arcoidea</taxon>
        <taxon>Arcidae</taxon>
        <taxon>Tegillarca</taxon>
    </lineage>
</organism>
<keyword evidence="1" id="KW-0479">Metal-binding</keyword>
<gene>
    <name evidence="3" type="ORF">KUTeg_001208</name>
</gene>
<reference evidence="3 4" key="1">
    <citation type="submission" date="2022-12" db="EMBL/GenBank/DDBJ databases">
        <title>Chromosome-level genome of Tegillarca granosa.</title>
        <authorList>
            <person name="Kim J."/>
        </authorList>
    </citation>
    <scope>NUCLEOTIDE SEQUENCE [LARGE SCALE GENOMIC DNA]</scope>
    <source>
        <strain evidence="3">Teg-2019</strain>
        <tissue evidence="3">Adductor muscle</tissue>
    </source>
</reference>
<dbReference type="Proteomes" id="UP001217089">
    <property type="component" value="Unassembled WGS sequence"/>
</dbReference>
<dbReference type="InterPro" id="IPR022629">
    <property type="entry name" value="S-AdoMet_synt_central"/>
</dbReference>
<dbReference type="InterPro" id="IPR022636">
    <property type="entry name" value="S-AdoMet_synthetase_sfam"/>
</dbReference>
<evidence type="ECO:0000313" key="3">
    <source>
        <dbReference type="EMBL" id="KAJ8321242.1"/>
    </source>
</evidence>
<dbReference type="InterPro" id="IPR022631">
    <property type="entry name" value="ADOMET_SYNTHASE_CS"/>
</dbReference>
<dbReference type="Pfam" id="PF02772">
    <property type="entry name" value="S-AdoMet_synt_M"/>
    <property type="match status" value="1"/>
</dbReference>
<evidence type="ECO:0000259" key="2">
    <source>
        <dbReference type="Pfam" id="PF02772"/>
    </source>
</evidence>
<sequence>MIIVLHEQSEDIAQGVDRSKEEEQGAGDQGMMFGYATNETNNYLPAPISFSHNLLSHFSNLRKSKQLDFLRPDSKAQVSVEYENGKPINIHSIVLSHQTDDIPLEKTRPIMIEECKKALRYTNMVSDDTAFYINPTGRFIIGGPHGDAGSYRKKNNCGHLRRCG</sequence>
<proteinExistence type="predicted"/>
<name>A0ABQ9FWT6_TEGGR</name>
<feature type="domain" description="S-adenosylmethionine synthetase central" evidence="2">
    <location>
        <begin position="23"/>
        <end position="139"/>
    </location>
</feature>
<keyword evidence="4" id="KW-1185">Reference proteome</keyword>
<protein>
    <recommendedName>
        <fullName evidence="2">S-adenosylmethionine synthetase central domain-containing protein</fullName>
    </recommendedName>
</protein>
<dbReference type="EMBL" id="JARBDR010000113">
    <property type="protein sequence ID" value="KAJ8321242.1"/>
    <property type="molecule type" value="Genomic_DNA"/>
</dbReference>
<dbReference type="Gene3D" id="3.30.300.10">
    <property type="match status" value="1"/>
</dbReference>
<evidence type="ECO:0000256" key="1">
    <source>
        <dbReference type="ARBA" id="ARBA00022723"/>
    </source>
</evidence>
<dbReference type="InterPro" id="IPR002133">
    <property type="entry name" value="S-AdoMet_synthetase"/>
</dbReference>
<dbReference type="PROSITE" id="PS00376">
    <property type="entry name" value="ADOMET_SYNTHASE_1"/>
    <property type="match status" value="1"/>
</dbReference>
<evidence type="ECO:0000313" key="4">
    <source>
        <dbReference type="Proteomes" id="UP001217089"/>
    </source>
</evidence>
<comment type="caution">
    <text evidence="3">The sequence shown here is derived from an EMBL/GenBank/DDBJ whole genome shotgun (WGS) entry which is preliminary data.</text>
</comment>
<dbReference type="PANTHER" id="PTHR11964">
    <property type="entry name" value="S-ADENOSYLMETHIONINE SYNTHETASE"/>
    <property type="match status" value="1"/>
</dbReference>
<accession>A0ABQ9FWT6</accession>